<evidence type="ECO:0000256" key="1">
    <source>
        <dbReference type="ARBA" id="ARBA00004167"/>
    </source>
</evidence>
<dbReference type="GO" id="GO:0042127">
    <property type="term" value="P:regulation of cell population proliferation"/>
    <property type="evidence" value="ECO:0007669"/>
    <property type="project" value="TreeGrafter"/>
</dbReference>
<dbReference type="PANTHER" id="PTHR36982">
    <property type="entry name" value="CLCA DOMAIN-CONTAINING PROTEIN"/>
    <property type="match status" value="1"/>
</dbReference>
<organism evidence="6 7">
    <name type="scientific">Mola mola</name>
    <name type="common">Ocean sunfish</name>
    <name type="synonym">Tetraodon mola</name>
    <dbReference type="NCBI Taxonomy" id="94237"/>
    <lineage>
        <taxon>Eukaryota</taxon>
        <taxon>Metazoa</taxon>
        <taxon>Chordata</taxon>
        <taxon>Craniata</taxon>
        <taxon>Vertebrata</taxon>
        <taxon>Euteleostomi</taxon>
        <taxon>Actinopterygii</taxon>
        <taxon>Neopterygii</taxon>
        <taxon>Teleostei</taxon>
        <taxon>Neoteleostei</taxon>
        <taxon>Acanthomorphata</taxon>
        <taxon>Eupercaria</taxon>
        <taxon>Tetraodontiformes</taxon>
        <taxon>Molidae</taxon>
        <taxon>Mola</taxon>
    </lineage>
</organism>
<keyword evidence="7" id="KW-1185">Reference proteome</keyword>
<dbReference type="InterPro" id="IPR053081">
    <property type="entry name" value="SIM_Modulators"/>
</dbReference>
<dbReference type="InterPro" id="IPR031671">
    <property type="entry name" value="SMIM5/18/22"/>
</dbReference>
<evidence type="ECO:0000256" key="4">
    <source>
        <dbReference type="ARBA" id="ARBA00023136"/>
    </source>
</evidence>
<comment type="subcellular location">
    <subcellularLocation>
        <location evidence="1">Membrane</location>
        <topology evidence="1">Single-pass membrane protein</topology>
    </subcellularLocation>
</comment>
<evidence type="ECO:0000256" key="3">
    <source>
        <dbReference type="ARBA" id="ARBA00022989"/>
    </source>
</evidence>
<dbReference type="Pfam" id="PF15831">
    <property type="entry name" value="SMIM5_18_22"/>
    <property type="match status" value="1"/>
</dbReference>
<feature type="transmembrane region" description="Helical" evidence="5">
    <location>
        <begin position="37"/>
        <end position="59"/>
    </location>
</feature>
<dbReference type="PANTHER" id="PTHR36982:SF3">
    <property type="entry name" value="SMALL INTEGRAL MEMBRANE PROTEIN 22"/>
    <property type="match status" value="1"/>
</dbReference>
<protein>
    <submittedName>
        <fullName evidence="6">Uncharacterized protein</fullName>
    </submittedName>
</protein>
<keyword evidence="4 5" id="KW-0472">Membrane</keyword>
<reference evidence="6" key="2">
    <citation type="submission" date="2025-09" db="UniProtKB">
        <authorList>
            <consortium name="Ensembl"/>
        </authorList>
    </citation>
    <scope>IDENTIFICATION</scope>
</reference>
<accession>A0A3Q3W7I1</accession>
<reference evidence="6" key="1">
    <citation type="submission" date="2025-08" db="UniProtKB">
        <authorList>
            <consortium name="Ensembl"/>
        </authorList>
    </citation>
    <scope>IDENTIFICATION</scope>
</reference>
<evidence type="ECO:0000313" key="7">
    <source>
        <dbReference type="Proteomes" id="UP000261620"/>
    </source>
</evidence>
<sequence length="81" mass="9330">VAVSIIIQELVEDLEAQFNDVVSRLTSKQFFQSDWDIASFAVFFTFIGMILLLIILVLIRCCCCCCCEDKKVHTYRLIFIS</sequence>
<evidence type="ECO:0000256" key="2">
    <source>
        <dbReference type="ARBA" id="ARBA00022692"/>
    </source>
</evidence>
<evidence type="ECO:0000256" key="5">
    <source>
        <dbReference type="SAM" id="Phobius"/>
    </source>
</evidence>
<dbReference type="OMA" id="CGCCDDE"/>
<evidence type="ECO:0000313" key="6">
    <source>
        <dbReference type="Ensembl" id="ENSMMOP00000012461.1"/>
    </source>
</evidence>
<keyword evidence="2 5" id="KW-0812">Transmembrane</keyword>
<name>A0A3Q3W7I1_MOLML</name>
<keyword evidence="3 5" id="KW-1133">Transmembrane helix</keyword>
<dbReference type="AlphaFoldDB" id="A0A3Q3W7I1"/>
<dbReference type="Proteomes" id="UP000261620">
    <property type="component" value="Unplaced"/>
</dbReference>
<proteinExistence type="predicted"/>
<dbReference type="Ensembl" id="ENSMMOT00000012666.1">
    <property type="protein sequence ID" value="ENSMMOP00000012461.1"/>
    <property type="gene ID" value="ENSMMOG00000009580.1"/>
</dbReference>
<dbReference type="GO" id="GO:0016020">
    <property type="term" value="C:membrane"/>
    <property type="evidence" value="ECO:0007669"/>
    <property type="project" value="UniProtKB-SubCell"/>
</dbReference>